<reference evidence="10" key="1">
    <citation type="journal article" date="2019" name="Int. J. Syst. Evol. Microbiol.">
        <title>The Global Catalogue of Microorganisms (GCM) 10K type strain sequencing project: providing services to taxonomists for standard genome sequencing and annotation.</title>
        <authorList>
            <consortium name="The Broad Institute Genomics Platform"/>
            <consortium name="The Broad Institute Genome Sequencing Center for Infectious Disease"/>
            <person name="Wu L."/>
            <person name="Ma J."/>
        </authorList>
    </citation>
    <scope>NUCLEOTIDE SEQUENCE [LARGE SCALE GENOMIC DNA]</scope>
    <source>
        <strain evidence="10">JCM 17591</strain>
    </source>
</reference>
<feature type="transmembrane region" description="Helical" evidence="7">
    <location>
        <begin position="323"/>
        <end position="351"/>
    </location>
</feature>
<dbReference type="Pfam" id="PF02687">
    <property type="entry name" value="FtsX"/>
    <property type="match status" value="1"/>
</dbReference>
<feature type="transmembrane region" description="Helical" evidence="7">
    <location>
        <begin position="812"/>
        <end position="834"/>
    </location>
</feature>
<keyword evidence="2" id="KW-1003">Cell membrane</keyword>
<keyword evidence="10" id="KW-1185">Reference proteome</keyword>
<feature type="transmembrane region" description="Helical" evidence="7">
    <location>
        <begin position="527"/>
        <end position="548"/>
    </location>
</feature>
<feature type="transmembrane region" description="Helical" evidence="7">
    <location>
        <begin position="21"/>
        <end position="41"/>
    </location>
</feature>
<evidence type="ECO:0000256" key="1">
    <source>
        <dbReference type="ARBA" id="ARBA00004651"/>
    </source>
</evidence>
<evidence type="ECO:0000259" key="8">
    <source>
        <dbReference type="Pfam" id="PF02687"/>
    </source>
</evidence>
<sequence>MSAASVAFKLARRGTTLSLRHAVLIVLIVALPVAGLSAFVLRFQSQLPTVHESIVSRLGQTQSVLTVVRSPDPTARQYQFDLLDLNGATDDKGNLLHPDTGKLIDPHTLLPPGTRVLGIADSTARVQSSAGQLSLPVTLGPTSDRSFHGLFDLTAGRAPRTAQEITATQAALDRLGVRLGDSVDLTQPVNRSFTVVGVLADHRQPSSRAALYLPTGSYDGTTAQPSLRDERFFLPDVDVSWAQSARFNHAGVTVWSRALVAHFGPPDSDWTLNAGIYLMEFGFAAALVAFIIALLAGSAFSIGARSRQRALAVVAATGASRRLLFALMLCTGAIVGAVAGAIGVGLGIAAGSAWLALTADGTIRHYAGYHLVWWAHAAVLGYAVLAGMIAAAVPAIGASRADTVAALRGTRKPLKPSRRRPVVGAIIVAAGVALSLVCGLFNAYLLTLQSEAVTFGPGAHQSWVAQHQTRLSQLGGYSLAAGIIITQLGLLLCASVIVRWTARLVGRLGVGARLAGRDLARNHTRTVPALGAIMATSFIAIFAATLFASQSATDTASWQYSVEPGQLFIPAQFGQSASPSASEVRGAVADGIGAARVATVSGASLPPETSPSDTARYADVVIPPSQRCPATNPDQPPTVSFKANDPRCRDWSVNGVNWNAEVPRIVVGDAADLTTILGRTPSVAATRTLEAGGAVVLHRQLLHDETLTIGYFDAQHFSGFDPTSPAQDPATVDAVYQPAGHDLAVMAVVAPAAAARIGLPTQPMGTFVQPKHRIDQTELDALNGSLQRLTGEAEASAQYDSGPQSGAARLEVWSALAASAFLALSAAGVALALARSDGRRDVEVLDAIGAAPRVRRRFAAWQAVMITGIGMLLGALTGTIGAFAIDGTSRTSLFVMPWGETALAIVGTTLVIAAISWLTGGRPRSRATRSAIA</sequence>
<accession>A0ABP7ZWM1</accession>
<gene>
    <name evidence="9" type="ORF">GCM10022287_12060</name>
</gene>
<dbReference type="InterPro" id="IPR050250">
    <property type="entry name" value="Macrolide_Exporter_MacB"/>
</dbReference>
<dbReference type="RefSeq" id="WP_344752391.1">
    <property type="nucleotide sequence ID" value="NZ_BAABBW010000002.1"/>
</dbReference>
<feature type="domain" description="ABC3 transporter permease C-terminal" evidence="8">
    <location>
        <begin position="283"/>
        <end position="401"/>
    </location>
</feature>
<dbReference type="Proteomes" id="UP001501079">
    <property type="component" value="Unassembled WGS sequence"/>
</dbReference>
<evidence type="ECO:0000256" key="6">
    <source>
        <dbReference type="ARBA" id="ARBA00038076"/>
    </source>
</evidence>
<keyword evidence="5 7" id="KW-0472">Membrane</keyword>
<dbReference type="InterPro" id="IPR003838">
    <property type="entry name" value="ABC3_permease_C"/>
</dbReference>
<feature type="transmembrane region" description="Helical" evidence="7">
    <location>
        <begin position="477"/>
        <end position="498"/>
    </location>
</feature>
<proteinExistence type="inferred from homology"/>
<feature type="transmembrane region" description="Helical" evidence="7">
    <location>
        <begin position="281"/>
        <end position="302"/>
    </location>
</feature>
<evidence type="ECO:0000313" key="9">
    <source>
        <dbReference type="EMBL" id="GAA4171969.1"/>
    </source>
</evidence>
<comment type="similarity">
    <text evidence="6">Belongs to the ABC-4 integral membrane protein family.</text>
</comment>
<dbReference type="PANTHER" id="PTHR30572:SF4">
    <property type="entry name" value="ABC TRANSPORTER PERMEASE YTRF"/>
    <property type="match status" value="1"/>
</dbReference>
<dbReference type="EMBL" id="BAABBW010000002">
    <property type="protein sequence ID" value="GAA4171969.1"/>
    <property type="molecule type" value="Genomic_DNA"/>
</dbReference>
<evidence type="ECO:0000313" key="10">
    <source>
        <dbReference type="Proteomes" id="UP001501079"/>
    </source>
</evidence>
<evidence type="ECO:0000256" key="4">
    <source>
        <dbReference type="ARBA" id="ARBA00022989"/>
    </source>
</evidence>
<name>A0ABP7ZWM1_9MICO</name>
<evidence type="ECO:0000256" key="7">
    <source>
        <dbReference type="SAM" id="Phobius"/>
    </source>
</evidence>
<feature type="transmembrane region" description="Helical" evidence="7">
    <location>
        <begin position="897"/>
        <end position="919"/>
    </location>
</feature>
<feature type="transmembrane region" description="Helical" evidence="7">
    <location>
        <begin position="863"/>
        <end position="885"/>
    </location>
</feature>
<evidence type="ECO:0000256" key="2">
    <source>
        <dbReference type="ARBA" id="ARBA00022475"/>
    </source>
</evidence>
<comment type="caution">
    <text evidence="9">The sequence shown here is derived from an EMBL/GenBank/DDBJ whole genome shotgun (WGS) entry which is preliminary data.</text>
</comment>
<keyword evidence="4 7" id="KW-1133">Transmembrane helix</keyword>
<keyword evidence="3 7" id="KW-0812">Transmembrane</keyword>
<protein>
    <recommendedName>
        <fullName evidence="8">ABC3 transporter permease C-terminal domain-containing protein</fullName>
    </recommendedName>
</protein>
<feature type="transmembrane region" description="Helical" evidence="7">
    <location>
        <begin position="371"/>
        <end position="401"/>
    </location>
</feature>
<evidence type="ECO:0000256" key="3">
    <source>
        <dbReference type="ARBA" id="ARBA00022692"/>
    </source>
</evidence>
<comment type="subcellular location">
    <subcellularLocation>
        <location evidence="1">Cell membrane</location>
        <topology evidence="1">Multi-pass membrane protein</topology>
    </subcellularLocation>
</comment>
<feature type="transmembrane region" description="Helical" evidence="7">
    <location>
        <begin position="422"/>
        <end position="445"/>
    </location>
</feature>
<evidence type="ECO:0000256" key="5">
    <source>
        <dbReference type="ARBA" id="ARBA00023136"/>
    </source>
</evidence>
<dbReference type="PANTHER" id="PTHR30572">
    <property type="entry name" value="MEMBRANE COMPONENT OF TRANSPORTER-RELATED"/>
    <property type="match status" value="1"/>
</dbReference>
<organism evidence="9 10">
    <name type="scientific">Gryllotalpicola koreensis</name>
    <dbReference type="NCBI Taxonomy" id="993086"/>
    <lineage>
        <taxon>Bacteria</taxon>
        <taxon>Bacillati</taxon>
        <taxon>Actinomycetota</taxon>
        <taxon>Actinomycetes</taxon>
        <taxon>Micrococcales</taxon>
        <taxon>Microbacteriaceae</taxon>
        <taxon>Gryllotalpicola</taxon>
    </lineage>
</organism>